<dbReference type="InterPro" id="IPR027304">
    <property type="entry name" value="Trigger_fact/SurA_dom_sf"/>
</dbReference>
<name>A0A238LIW0_9RHOB</name>
<evidence type="ECO:0000313" key="9">
    <source>
        <dbReference type="Proteomes" id="UP000201613"/>
    </source>
</evidence>
<dbReference type="Gene3D" id="1.10.4030.10">
    <property type="entry name" value="Porin chaperone SurA, peptide-binding domain"/>
    <property type="match status" value="1"/>
</dbReference>
<evidence type="ECO:0000256" key="6">
    <source>
        <dbReference type="SAM" id="SignalP"/>
    </source>
</evidence>
<feature type="signal peptide" evidence="6">
    <location>
        <begin position="1"/>
        <end position="24"/>
    </location>
</feature>
<dbReference type="Proteomes" id="UP000201613">
    <property type="component" value="Unassembled WGS sequence"/>
</dbReference>
<dbReference type="InterPro" id="IPR050280">
    <property type="entry name" value="OMP_Chaperone_SurA"/>
</dbReference>
<keyword evidence="5 8" id="KW-0413">Isomerase</keyword>
<dbReference type="GO" id="GO:0003755">
    <property type="term" value="F:peptidyl-prolyl cis-trans isomerase activity"/>
    <property type="evidence" value="ECO:0007669"/>
    <property type="project" value="UniProtKB-KW"/>
</dbReference>
<evidence type="ECO:0000259" key="7">
    <source>
        <dbReference type="PROSITE" id="PS50198"/>
    </source>
</evidence>
<dbReference type="Pfam" id="PF00639">
    <property type="entry name" value="Rotamase"/>
    <property type="match status" value="1"/>
</dbReference>
<protein>
    <recommendedName>
        <fullName evidence="1">Parvulin-like PPIase</fullName>
    </recommendedName>
    <alternativeName>
        <fullName evidence="3">Peptidyl-prolyl cis-trans isomerase plp</fullName>
    </alternativeName>
    <alternativeName>
        <fullName evidence="4">Rotamase plp</fullName>
    </alternativeName>
</protein>
<evidence type="ECO:0000256" key="3">
    <source>
        <dbReference type="ARBA" id="ARBA00030642"/>
    </source>
</evidence>
<evidence type="ECO:0000256" key="4">
    <source>
        <dbReference type="ARBA" id="ARBA00031484"/>
    </source>
</evidence>
<dbReference type="InterPro" id="IPR000297">
    <property type="entry name" value="PPIase_PpiC"/>
</dbReference>
<dbReference type="InterPro" id="IPR046357">
    <property type="entry name" value="PPIase_dom_sf"/>
</dbReference>
<dbReference type="Gene3D" id="3.10.50.40">
    <property type="match status" value="1"/>
</dbReference>
<keyword evidence="9" id="KW-1185">Reference proteome</keyword>
<accession>A0A238LIW0</accession>
<keyword evidence="2 6" id="KW-0732">Signal</keyword>
<dbReference type="PROSITE" id="PS50198">
    <property type="entry name" value="PPIC_PPIASE_2"/>
    <property type="match status" value="1"/>
</dbReference>
<proteinExistence type="predicted"/>
<dbReference type="OrthoDB" id="9791746at2"/>
<dbReference type="RefSeq" id="WP_093993804.1">
    <property type="nucleotide sequence ID" value="NZ_FXZK01000011.1"/>
</dbReference>
<evidence type="ECO:0000313" key="8">
    <source>
        <dbReference type="EMBL" id="SMY09619.1"/>
    </source>
</evidence>
<dbReference type="EMBL" id="FXZK01000011">
    <property type="protein sequence ID" value="SMY09619.1"/>
    <property type="molecule type" value="Genomic_DNA"/>
</dbReference>
<sequence>MRLRHLILAPLIALGLTAPQGTVAQGLFSPVITVNDAAITGYEIDQRTKLLSVFRTPGDLPALAREQLIEERLKAQALNAAGLQLNDEGTLRAMTEFAARANLELDQFLTILAQNGVDEETLRDYVIMGIAWRDYIRARFSSRVEVTDADVDAALGQSTTGSDGIEVLLSEIIIPAPPPQAASALATAERISRLTSTSAFEAEARRVSALPSKVNGGRLDWLPISNYPPQFRPLLLSLSPGEVTPPIQIPNGVALFQMRAVREVPRAPEPPAAIDYAAFYIAGGQSEAGLAEAARVRARVDTCDDLYGVARGLPPEQLERDSLPPEQIPQDVALELAKLDPGEVSTALTRSNGQTLVFLMMCGRTAAGNAEVDREQVRSQLISSRLAGYADGVLADLRAAATITGQ</sequence>
<evidence type="ECO:0000256" key="5">
    <source>
        <dbReference type="PROSITE-ProRule" id="PRU00278"/>
    </source>
</evidence>
<evidence type="ECO:0000256" key="2">
    <source>
        <dbReference type="ARBA" id="ARBA00022729"/>
    </source>
</evidence>
<dbReference type="PANTHER" id="PTHR47637">
    <property type="entry name" value="CHAPERONE SURA"/>
    <property type="match status" value="1"/>
</dbReference>
<reference evidence="8 9" key="1">
    <citation type="submission" date="2017-05" db="EMBL/GenBank/DDBJ databases">
        <authorList>
            <person name="Song R."/>
            <person name="Chenine A.L."/>
            <person name="Ruprecht R.M."/>
        </authorList>
    </citation>
    <scope>NUCLEOTIDE SEQUENCE [LARGE SCALE GENOMIC DNA]</scope>
    <source>
        <strain evidence="8 9">CECT 8899</strain>
    </source>
</reference>
<evidence type="ECO:0000256" key="1">
    <source>
        <dbReference type="ARBA" id="ARBA00018370"/>
    </source>
</evidence>
<dbReference type="PANTHER" id="PTHR47637:SF1">
    <property type="entry name" value="CHAPERONE SURA"/>
    <property type="match status" value="1"/>
</dbReference>
<dbReference type="SUPFAM" id="SSF54534">
    <property type="entry name" value="FKBP-like"/>
    <property type="match status" value="1"/>
</dbReference>
<keyword evidence="5" id="KW-0697">Rotamase</keyword>
<organism evidence="8 9">
    <name type="scientific">Flavimaricola marinus</name>
    <dbReference type="NCBI Taxonomy" id="1819565"/>
    <lineage>
        <taxon>Bacteria</taxon>
        <taxon>Pseudomonadati</taxon>
        <taxon>Pseudomonadota</taxon>
        <taxon>Alphaproteobacteria</taxon>
        <taxon>Rhodobacterales</taxon>
        <taxon>Paracoccaceae</taxon>
        <taxon>Flavimaricola</taxon>
    </lineage>
</organism>
<dbReference type="AlphaFoldDB" id="A0A238LIW0"/>
<feature type="domain" description="PpiC" evidence="7">
    <location>
        <begin position="164"/>
        <end position="260"/>
    </location>
</feature>
<feature type="chain" id="PRO_5012466787" description="Parvulin-like PPIase" evidence="6">
    <location>
        <begin position="25"/>
        <end position="406"/>
    </location>
</feature>
<dbReference type="SUPFAM" id="SSF109998">
    <property type="entry name" value="Triger factor/SurA peptide-binding domain-like"/>
    <property type="match status" value="1"/>
</dbReference>
<gene>
    <name evidence="8" type="primary">surA</name>
    <name evidence="8" type="ORF">LOM8899_03790</name>
</gene>